<evidence type="ECO:0000313" key="1">
    <source>
        <dbReference type="EMBL" id="CAF1553916.1"/>
    </source>
</evidence>
<comment type="caution">
    <text evidence="1">The sequence shown here is derived from an EMBL/GenBank/DDBJ whole genome shotgun (WGS) entry which is preliminary data.</text>
</comment>
<evidence type="ECO:0000313" key="2">
    <source>
        <dbReference type="Proteomes" id="UP000663852"/>
    </source>
</evidence>
<gene>
    <name evidence="1" type="ORF">EDS130_LOCUS46190</name>
</gene>
<feature type="non-terminal residue" evidence="1">
    <location>
        <position position="1"/>
    </location>
</feature>
<sequence>TPRALSSGMLSCDPVPTLDFRISTAVTGSLRMKTRGIEKVSIPLDGAR</sequence>
<dbReference type="Proteomes" id="UP000663852">
    <property type="component" value="Unassembled WGS sequence"/>
</dbReference>
<protein>
    <submittedName>
        <fullName evidence="1">Uncharacterized protein</fullName>
    </submittedName>
</protein>
<dbReference type="EMBL" id="CAJNOJ010001666">
    <property type="protein sequence ID" value="CAF1553916.1"/>
    <property type="molecule type" value="Genomic_DNA"/>
</dbReference>
<organism evidence="1 2">
    <name type="scientific">Adineta ricciae</name>
    <name type="common">Rotifer</name>
    <dbReference type="NCBI Taxonomy" id="249248"/>
    <lineage>
        <taxon>Eukaryota</taxon>
        <taxon>Metazoa</taxon>
        <taxon>Spiralia</taxon>
        <taxon>Gnathifera</taxon>
        <taxon>Rotifera</taxon>
        <taxon>Eurotatoria</taxon>
        <taxon>Bdelloidea</taxon>
        <taxon>Adinetida</taxon>
        <taxon>Adinetidae</taxon>
        <taxon>Adineta</taxon>
    </lineage>
</organism>
<dbReference type="AlphaFoldDB" id="A0A815WUL1"/>
<proteinExistence type="predicted"/>
<reference evidence="1" key="1">
    <citation type="submission" date="2021-02" db="EMBL/GenBank/DDBJ databases">
        <authorList>
            <person name="Nowell W R."/>
        </authorList>
    </citation>
    <scope>NUCLEOTIDE SEQUENCE</scope>
</reference>
<name>A0A815WUL1_ADIRI</name>
<accession>A0A815WUL1</accession>